<reference evidence="3 4" key="3">
    <citation type="submission" date="2017-10" db="EMBL/GenBank/DDBJ databases">
        <title>Extensive intraspecific genome diversity in a model arbuscular mycorrhizal fungus.</title>
        <authorList>
            <person name="Chen E.C.H."/>
            <person name="Morin E."/>
            <person name="Baudet D."/>
            <person name="Noel J."/>
            <person name="Ndikumana S."/>
            <person name="Charron P."/>
            <person name="St-Onge C."/>
            <person name="Giorgi J."/>
            <person name="Grigoriev I.V."/>
            <person name="Roux C."/>
            <person name="Martin F.M."/>
            <person name="Corradi N."/>
        </authorList>
    </citation>
    <scope>NUCLEOTIDE SEQUENCE [LARGE SCALE GENOMIC DNA]</scope>
    <source>
        <strain evidence="3 4">A1</strain>
    </source>
</reference>
<proteinExistence type="predicted"/>
<comment type="caution">
    <text evidence="2">The sequence shown here is derived from an EMBL/GenBank/DDBJ whole genome shotgun (WGS) entry which is preliminary data.</text>
</comment>
<keyword evidence="1" id="KW-0812">Transmembrane</keyword>
<evidence type="ECO:0000313" key="2">
    <source>
        <dbReference type="EMBL" id="PKB95951.1"/>
    </source>
</evidence>
<reference evidence="2 5" key="1">
    <citation type="submission" date="2016-04" db="EMBL/GenBank/DDBJ databases">
        <title>Genome analyses suggest a sexual origin of heterokaryosis in a supposedly ancient asexual fungus.</title>
        <authorList>
            <person name="Ropars J."/>
            <person name="Sedzielewska K."/>
            <person name="Noel J."/>
            <person name="Charron P."/>
            <person name="Farinelli L."/>
            <person name="Marton T."/>
            <person name="Kruger M."/>
            <person name="Pelin A."/>
            <person name="Brachmann A."/>
            <person name="Corradi N."/>
        </authorList>
    </citation>
    <scope>NUCLEOTIDE SEQUENCE [LARGE SCALE GENOMIC DNA]</scope>
    <source>
        <strain evidence="2 5">A5</strain>
    </source>
</reference>
<evidence type="ECO:0000313" key="3">
    <source>
        <dbReference type="EMBL" id="PKC54364.1"/>
    </source>
</evidence>
<evidence type="ECO:0000313" key="5">
    <source>
        <dbReference type="Proteomes" id="UP000232722"/>
    </source>
</evidence>
<keyword evidence="1" id="KW-1133">Transmembrane helix</keyword>
<reference evidence="2 5" key="2">
    <citation type="submission" date="2017-09" db="EMBL/GenBank/DDBJ databases">
        <title>Extensive intraspecific genome diversity in a model arbuscular mycorrhizal fungus.</title>
        <authorList>
            <person name="Chen E.C."/>
            <person name="Morin E."/>
            <person name="Beaudet D."/>
            <person name="Noel J."/>
            <person name="Ndikumana S."/>
            <person name="Charron P."/>
            <person name="St-Onge C."/>
            <person name="Giorgi J."/>
            <person name="Grigoriev I.V."/>
            <person name="Roux C."/>
            <person name="Martin F.M."/>
            <person name="Corradi N."/>
        </authorList>
    </citation>
    <scope>NUCLEOTIDE SEQUENCE [LARGE SCALE GENOMIC DNA]</scope>
    <source>
        <strain evidence="2 5">A5</strain>
    </source>
</reference>
<feature type="transmembrane region" description="Helical" evidence="1">
    <location>
        <begin position="6"/>
        <end position="22"/>
    </location>
</feature>
<dbReference type="Proteomes" id="UP000232722">
    <property type="component" value="Unassembled WGS sequence"/>
</dbReference>
<evidence type="ECO:0000256" key="1">
    <source>
        <dbReference type="SAM" id="Phobius"/>
    </source>
</evidence>
<organism evidence="2 5">
    <name type="scientific">Rhizophagus irregularis</name>
    <dbReference type="NCBI Taxonomy" id="588596"/>
    <lineage>
        <taxon>Eukaryota</taxon>
        <taxon>Fungi</taxon>
        <taxon>Fungi incertae sedis</taxon>
        <taxon>Mucoromycota</taxon>
        <taxon>Glomeromycotina</taxon>
        <taxon>Glomeromycetes</taxon>
        <taxon>Glomerales</taxon>
        <taxon>Glomeraceae</taxon>
        <taxon>Rhizophagus</taxon>
    </lineage>
</organism>
<dbReference type="AlphaFoldDB" id="A0A2N0NMZ4"/>
<dbReference type="Proteomes" id="UP000232688">
    <property type="component" value="Unassembled WGS sequence"/>
</dbReference>
<dbReference type="EMBL" id="LLXH01003320">
    <property type="protein sequence ID" value="PKC54364.1"/>
    <property type="molecule type" value="Genomic_DNA"/>
</dbReference>
<dbReference type="VEuPathDB" id="FungiDB:RhiirA1_477451"/>
<reference evidence="3 4" key="4">
    <citation type="submission" date="2017-10" db="EMBL/GenBank/DDBJ databases">
        <title>Genome analyses suggest a sexual origin of heterokaryosis in a supposedly ancient asexual fungus.</title>
        <authorList>
            <person name="Corradi N."/>
            <person name="Sedzielewska K."/>
            <person name="Noel J."/>
            <person name="Charron P."/>
            <person name="Farinelli L."/>
            <person name="Marton T."/>
            <person name="Kruger M."/>
            <person name="Pelin A."/>
            <person name="Brachmann A."/>
            <person name="Corradi N."/>
        </authorList>
    </citation>
    <scope>NUCLEOTIDE SEQUENCE [LARGE SCALE GENOMIC DNA]</scope>
    <source>
        <strain evidence="3 4">A1</strain>
    </source>
</reference>
<keyword evidence="1" id="KW-0472">Membrane</keyword>
<name>A0A2N0NMZ4_9GLOM</name>
<evidence type="ECO:0000313" key="4">
    <source>
        <dbReference type="Proteomes" id="UP000232688"/>
    </source>
</evidence>
<protein>
    <submittedName>
        <fullName evidence="2">Uncharacterized protein</fullName>
    </submittedName>
</protein>
<sequence length="60" mass="7138">MYDDVVLFAIYGMHASAIIKVLQYKYPEKYIHTCNIYNLVQTLRYQNQTTSYDNYFVGLC</sequence>
<accession>A0A2N0NMZ4</accession>
<gene>
    <name evidence="3" type="ORF">RhiirA1_477451</name>
    <name evidence="2" type="ORF">RhiirA5_435730</name>
</gene>
<dbReference type="EMBL" id="LLXJ01004304">
    <property type="protein sequence ID" value="PKB95951.1"/>
    <property type="molecule type" value="Genomic_DNA"/>
</dbReference>